<evidence type="ECO:0000256" key="1">
    <source>
        <dbReference type="SAM" id="SignalP"/>
    </source>
</evidence>
<proteinExistence type="predicted"/>
<dbReference type="EMBL" id="JALIEB010000008">
    <property type="protein sequence ID" value="MCV3272470.1"/>
    <property type="molecule type" value="Genomic_DNA"/>
</dbReference>
<reference evidence="2 3" key="1">
    <citation type="submission" date="2022-04" db="EMBL/GenBank/DDBJ databases">
        <title>Roseobacter sp. WL0113 is a bacterium isolated from neritic sediment.</title>
        <authorList>
            <person name="Wang L."/>
            <person name="He W."/>
            <person name="Zhang D.-F."/>
        </authorList>
    </citation>
    <scope>NUCLEOTIDE SEQUENCE [LARGE SCALE GENOMIC DNA]</scope>
    <source>
        <strain evidence="2 3">WL0113</strain>
    </source>
</reference>
<feature type="chain" id="PRO_5045485084" evidence="1">
    <location>
        <begin position="23"/>
        <end position="163"/>
    </location>
</feature>
<evidence type="ECO:0000313" key="2">
    <source>
        <dbReference type="EMBL" id="MCV3272470.1"/>
    </source>
</evidence>
<keyword evidence="3" id="KW-1185">Reference proteome</keyword>
<comment type="caution">
    <text evidence="2">The sequence shown here is derived from an EMBL/GenBank/DDBJ whole genome shotgun (WGS) entry which is preliminary data.</text>
</comment>
<evidence type="ECO:0000313" key="3">
    <source>
        <dbReference type="Proteomes" id="UP001208690"/>
    </source>
</evidence>
<name>A0ABT3BFV7_9RHOB</name>
<dbReference type="PROSITE" id="PS51257">
    <property type="entry name" value="PROKAR_LIPOPROTEIN"/>
    <property type="match status" value="1"/>
</dbReference>
<dbReference type="InterPro" id="IPR020349">
    <property type="entry name" value="Uncharacterised_14.7kDa"/>
</dbReference>
<dbReference type="Proteomes" id="UP001208690">
    <property type="component" value="Unassembled WGS sequence"/>
</dbReference>
<sequence>MRQLRPSCPGWAVTGAATLALAACGPVGVAPQGTPGDIFGTTEGGGPSLNYIYDEIVPLSAAGYISDNCDTIAFSQVEEDRMLRDLKERVLEDGITPNQMDAIFKGLDENAEFQRRLSADQSAYIQRWLLDEDRPETFCAAGKAELAANSKVARFLIDTERQV</sequence>
<dbReference type="Pfam" id="PF17267">
    <property type="entry name" value="DUF5333"/>
    <property type="match status" value="1"/>
</dbReference>
<feature type="signal peptide" evidence="1">
    <location>
        <begin position="1"/>
        <end position="22"/>
    </location>
</feature>
<keyword evidence="1" id="KW-0732">Signal</keyword>
<accession>A0ABT3BFV7</accession>
<dbReference type="RefSeq" id="WP_263844782.1">
    <property type="nucleotide sequence ID" value="NZ_JALIEB010000008.1"/>
</dbReference>
<protein>
    <submittedName>
        <fullName evidence="2">DUF5333 family protein</fullName>
    </submittedName>
</protein>
<organism evidence="2 3">
    <name type="scientific">Roseobacter sinensis</name>
    <dbReference type="NCBI Taxonomy" id="2931391"/>
    <lineage>
        <taxon>Bacteria</taxon>
        <taxon>Pseudomonadati</taxon>
        <taxon>Pseudomonadota</taxon>
        <taxon>Alphaproteobacteria</taxon>
        <taxon>Rhodobacterales</taxon>
        <taxon>Roseobacteraceae</taxon>
        <taxon>Roseobacter</taxon>
    </lineage>
</organism>
<gene>
    <name evidence="2" type="ORF">MUB52_13615</name>
</gene>